<feature type="chain" id="PRO_5007283957" evidence="3">
    <location>
        <begin position="38"/>
        <end position="522"/>
    </location>
</feature>
<feature type="compositionally biased region" description="Low complexity" evidence="1">
    <location>
        <begin position="117"/>
        <end position="128"/>
    </location>
</feature>
<sequence>MTSTMTLATPSWERRRCPAWLALVTLLLLMTLGTAGAAAATESPSAADASTDTSTKEASSRTTAQTVKNGAGVLPITTPFEVPPESVTATPTMPSEQAATSEHISEQTASPSLAHQASTTSSETPTATVNEGSKTEHVPTVATTVTEAAPAANHSEETTTATSTGIDSHKPNATSETEPMPLATATITTVAPTTLLPTTTKRRVPEVTEEDVVMKSTPTQRRLLLVLRGNCSHDSLKSDVEGAFRNLTSAAENISVTDIRCTTLLDVNVTFKAGELQLKQLLRNLSLAGTLQLGSNDRHFLLTDFSVKEQVSTDGARTVRSRWVPTREELIIYVAVAVLFGIVLIIACVVCSIRCCRRQPSKTLDFLDTPRLNLRLEDYTLTRIPRPHTVYADHLRTPDQELGVVQAFDTCVVPLEDVMPPPPPAPTVPAPPCPPPRRPNEGWRTEPLMTFGGKSTKASPANGLKVSRRSATRAEEEDDDESSLRGNGALSTSTERLARRDSGRRQGVDNPIYLVDRRKSKG</sequence>
<dbReference type="AlphaFoldDB" id="A0A131XML8"/>
<proteinExistence type="evidence at transcript level"/>
<feature type="compositionally biased region" description="Polar residues" evidence="1">
    <location>
        <begin position="87"/>
        <end position="116"/>
    </location>
</feature>
<keyword evidence="2" id="KW-1133">Transmembrane helix</keyword>
<accession>A0A131XML8</accession>
<organism evidence="4">
    <name type="scientific">Hyalomma excavatum</name>
    <dbReference type="NCBI Taxonomy" id="257692"/>
    <lineage>
        <taxon>Eukaryota</taxon>
        <taxon>Metazoa</taxon>
        <taxon>Ecdysozoa</taxon>
        <taxon>Arthropoda</taxon>
        <taxon>Chelicerata</taxon>
        <taxon>Arachnida</taxon>
        <taxon>Acari</taxon>
        <taxon>Parasitiformes</taxon>
        <taxon>Ixodida</taxon>
        <taxon>Ixodoidea</taxon>
        <taxon>Ixodidae</taxon>
        <taxon>Hyalomminae</taxon>
        <taxon>Hyalomma</taxon>
    </lineage>
</organism>
<keyword evidence="3" id="KW-0732">Signal</keyword>
<feature type="signal peptide" evidence="3">
    <location>
        <begin position="1"/>
        <end position="37"/>
    </location>
</feature>
<evidence type="ECO:0000256" key="2">
    <source>
        <dbReference type="SAM" id="Phobius"/>
    </source>
</evidence>
<feature type="compositionally biased region" description="Pro residues" evidence="1">
    <location>
        <begin position="422"/>
        <end position="437"/>
    </location>
</feature>
<keyword evidence="2" id="KW-0812">Transmembrane</keyword>
<feature type="compositionally biased region" description="Low complexity" evidence="1">
    <location>
        <begin position="138"/>
        <end position="152"/>
    </location>
</feature>
<evidence type="ECO:0000313" key="4">
    <source>
        <dbReference type="EMBL" id="JAP66966.1"/>
    </source>
</evidence>
<dbReference type="EMBL" id="GEFH01001615">
    <property type="protein sequence ID" value="JAP66966.1"/>
    <property type="molecule type" value="mRNA"/>
</dbReference>
<protein>
    <submittedName>
        <fullName evidence="4">Putative secreted protein</fullName>
    </submittedName>
</protein>
<feature type="region of interest" description="Disordered" evidence="1">
    <location>
        <begin position="41"/>
        <end position="178"/>
    </location>
</feature>
<feature type="compositionally biased region" description="Polar residues" evidence="1">
    <location>
        <begin position="158"/>
        <end position="177"/>
    </location>
</feature>
<evidence type="ECO:0000256" key="3">
    <source>
        <dbReference type="SAM" id="SignalP"/>
    </source>
</evidence>
<feature type="compositionally biased region" description="Basic and acidic residues" evidence="1">
    <location>
        <begin position="496"/>
        <end position="507"/>
    </location>
</feature>
<name>A0A131XML8_9ACAR</name>
<feature type="compositionally biased region" description="Low complexity" evidence="1">
    <location>
        <begin position="41"/>
        <end position="53"/>
    </location>
</feature>
<feature type="transmembrane region" description="Helical" evidence="2">
    <location>
        <begin position="330"/>
        <end position="353"/>
    </location>
</feature>
<keyword evidence="2" id="KW-0472">Membrane</keyword>
<reference evidence="4" key="1">
    <citation type="journal article" date="2017" name="Ticks Tick Borne Dis.">
        <title>An insight into the sialome of Hyalomma excavatum.</title>
        <authorList>
            <person name="Ribeiro J.M."/>
            <person name="Slovak M."/>
            <person name="Francischetti I.M."/>
        </authorList>
    </citation>
    <scope>NUCLEOTIDE SEQUENCE</scope>
    <source>
        <strain evidence="4">Samish</strain>
        <tissue evidence="4">Salivary glands</tissue>
    </source>
</reference>
<feature type="region of interest" description="Disordered" evidence="1">
    <location>
        <begin position="422"/>
        <end position="522"/>
    </location>
</feature>
<evidence type="ECO:0000256" key="1">
    <source>
        <dbReference type="SAM" id="MobiDB-lite"/>
    </source>
</evidence>